<dbReference type="GO" id="GO:0030246">
    <property type="term" value="F:carbohydrate binding"/>
    <property type="evidence" value="ECO:0007669"/>
    <property type="project" value="UniProtKB-KW"/>
</dbReference>
<evidence type="ECO:0000256" key="1">
    <source>
        <dbReference type="ARBA" id="ARBA00004479"/>
    </source>
</evidence>
<dbReference type="SUPFAM" id="SSF49899">
    <property type="entry name" value="Concanavalin A-like lectins/glucanases"/>
    <property type="match status" value="1"/>
</dbReference>
<name>A0AAE0A958_9ROSI</name>
<evidence type="ECO:0000256" key="3">
    <source>
        <dbReference type="ARBA" id="ARBA00010217"/>
    </source>
</evidence>
<dbReference type="InterPro" id="IPR000719">
    <property type="entry name" value="Prot_kinase_dom"/>
</dbReference>
<dbReference type="GO" id="GO:0051707">
    <property type="term" value="P:response to other organism"/>
    <property type="evidence" value="ECO:0007669"/>
    <property type="project" value="UniProtKB-ARBA"/>
</dbReference>
<reference evidence="14" key="1">
    <citation type="journal article" date="2023" name="Plant J.">
        <title>Genome sequences and population genomics provide insights into the demographic history, inbreeding, and mutation load of two 'living fossil' tree species of Dipteronia.</title>
        <authorList>
            <person name="Feng Y."/>
            <person name="Comes H.P."/>
            <person name="Chen J."/>
            <person name="Zhu S."/>
            <person name="Lu R."/>
            <person name="Zhang X."/>
            <person name="Li P."/>
            <person name="Qiu J."/>
            <person name="Olsen K.M."/>
            <person name="Qiu Y."/>
        </authorList>
    </citation>
    <scope>NUCLEOTIDE SEQUENCE</scope>
    <source>
        <strain evidence="14">NBL</strain>
    </source>
</reference>
<keyword evidence="15" id="KW-1185">Reference proteome</keyword>
<sequence length="183" mass="20160">MPLLSTSIDLSQILLDTMYVGFSAATGIRLRDHYILGWSFNKTGQAQNLDIKNLPPLPKRGAFANASLVAINIIIIVLIVASVVVLTTIGVGSGPVTHDPKQGMKEFVAEIASMGRLRHGNLVQLRGYCKRTGELLLVYDYMPNGSLDKTLYSNMRPNLNWFQRFGILRGVASGLLYLHEEGE</sequence>
<protein>
    <recommendedName>
        <fullName evidence="13">Protein kinase domain-containing protein</fullName>
    </recommendedName>
</protein>
<dbReference type="InterPro" id="IPR011009">
    <property type="entry name" value="Kinase-like_dom_sf"/>
</dbReference>
<dbReference type="SUPFAM" id="SSF56112">
    <property type="entry name" value="Protein kinase-like (PK-like)"/>
    <property type="match status" value="1"/>
</dbReference>
<dbReference type="Pfam" id="PF00139">
    <property type="entry name" value="Lectin_legB"/>
    <property type="match status" value="1"/>
</dbReference>
<evidence type="ECO:0000256" key="9">
    <source>
        <dbReference type="ARBA" id="ARBA00022989"/>
    </source>
</evidence>
<dbReference type="GO" id="GO:0004672">
    <property type="term" value="F:protein kinase activity"/>
    <property type="evidence" value="ECO:0007669"/>
    <property type="project" value="InterPro"/>
</dbReference>
<dbReference type="Proteomes" id="UP001281410">
    <property type="component" value="Unassembled WGS sequence"/>
</dbReference>
<evidence type="ECO:0000256" key="8">
    <source>
        <dbReference type="ARBA" id="ARBA00022840"/>
    </source>
</evidence>
<dbReference type="Pfam" id="PF07714">
    <property type="entry name" value="PK_Tyr_Ser-Thr"/>
    <property type="match status" value="1"/>
</dbReference>
<keyword evidence="4 12" id="KW-0812">Transmembrane</keyword>
<dbReference type="InterPro" id="IPR001245">
    <property type="entry name" value="Ser-Thr/Tyr_kinase_cat_dom"/>
</dbReference>
<feature type="domain" description="Protein kinase" evidence="13">
    <location>
        <begin position="29"/>
        <end position="183"/>
    </location>
</feature>
<keyword evidence="11" id="KW-0675">Receptor</keyword>
<keyword evidence="5" id="KW-0732">Signal</keyword>
<keyword evidence="8" id="KW-0067">ATP-binding</keyword>
<comment type="similarity">
    <text evidence="3">In the C-terminal section; belongs to the protein kinase superfamily. Ser/Thr protein kinase family.</text>
</comment>
<keyword evidence="7" id="KW-0547">Nucleotide-binding</keyword>
<keyword evidence="9 12" id="KW-1133">Transmembrane helix</keyword>
<feature type="transmembrane region" description="Helical" evidence="12">
    <location>
        <begin position="62"/>
        <end position="91"/>
    </location>
</feature>
<dbReference type="InterPro" id="IPR001220">
    <property type="entry name" value="Legume_lectin_dom"/>
</dbReference>
<dbReference type="InterPro" id="IPR050528">
    <property type="entry name" value="L-type_Lectin-RKs"/>
</dbReference>
<evidence type="ECO:0000256" key="12">
    <source>
        <dbReference type="SAM" id="Phobius"/>
    </source>
</evidence>
<evidence type="ECO:0000256" key="6">
    <source>
        <dbReference type="ARBA" id="ARBA00022734"/>
    </source>
</evidence>
<dbReference type="GO" id="GO:0006952">
    <property type="term" value="P:defense response"/>
    <property type="evidence" value="ECO:0007669"/>
    <property type="project" value="UniProtKB-ARBA"/>
</dbReference>
<dbReference type="PANTHER" id="PTHR27007">
    <property type="match status" value="1"/>
</dbReference>
<dbReference type="Gene3D" id="2.60.120.200">
    <property type="match status" value="1"/>
</dbReference>
<evidence type="ECO:0000256" key="11">
    <source>
        <dbReference type="ARBA" id="ARBA00023170"/>
    </source>
</evidence>
<keyword evidence="6" id="KW-0430">Lectin</keyword>
<accession>A0AAE0A958</accession>
<evidence type="ECO:0000256" key="10">
    <source>
        <dbReference type="ARBA" id="ARBA00023136"/>
    </source>
</evidence>
<proteinExistence type="inferred from homology"/>
<evidence type="ECO:0000256" key="7">
    <source>
        <dbReference type="ARBA" id="ARBA00022741"/>
    </source>
</evidence>
<dbReference type="EMBL" id="JANJYJ010000006">
    <property type="protein sequence ID" value="KAK3206331.1"/>
    <property type="molecule type" value="Genomic_DNA"/>
</dbReference>
<evidence type="ECO:0000313" key="15">
    <source>
        <dbReference type="Proteomes" id="UP001281410"/>
    </source>
</evidence>
<dbReference type="GO" id="GO:0005524">
    <property type="term" value="F:ATP binding"/>
    <property type="evidence" value="ECO:0007669"/>
    <property type="project" value="UniProtKB-KW"/>
</dbReference>
<dbReference type="PROSITE" id="PS50011">
    <property type="entry name" value="PROTEIN_KINASE_DOM"/>
    <property type="match status" value="1"/>
</dbReference>
<evidence type="ECO:0000259" key="13">
    <source>
        <dbReference type="PROSITE" id="PS50011"/>
    </source>
</evidence>
<evidence type="ECO:0000313" key="14">
    <source>
        <dbReference type="EMBL" id="KAK3206331.1"/>
    </source>
</evidence>
<evidence type="ECO:0000256" key="2">
    <source>
        <dbReference type="ARBA" id="ARBA00008536"/>
    </source>
</evidence>
<keyword evidence="10 12" id="KW-0472">Membrane</keyword>
<dbReference type="Gene3D" id="1.10.510.10">
    <property type="entry name" value="Transferase(Phosphotransferase) domain 1"/>
    <property type="match status" value="1"/>
</dbReference>
<comment type="similarity">
    <text evidence="2">In the N-terminal section; belongs to the leguminous lectin family.</text>
</comment>
<dbReference type="AlphaFoldDB" id="A0AAE0A958"/>
<comment type="caution">
    <text evidence="14">The sequence shown here is derived from an EMBL/GenBank/DDBJ whole genome shotgun (WGS) entry which is preliminary data.</text>
</comment>
<organism evidence="14 15">
    <name type="scientific">Dipteronia sinensis</name>
    <dbReference type="NCBI Taxonomy" id="43782"/>
    <lineage>
        <taxon>Eukaryota</taxon>
        <taxon>Viridiplantae</taxon>
        <taxon>Streptophyta</taxon>
        <taxon>Embryophyta</taxon>
        <taxon>Tracheophyta</taxon>
        <taxon>Spermatophyta</taxon>
        <taxon>Magnoliopsida</taxon>
        <taxon>eudicotyledons</taxon>
        <taxon>Gunneridae</taxon>
        <taxon>Pentapetalae</taxon>
        <taxon>rosids</taxon>
        <taxon>malvids</taxon>
        <taxon>Sapindales</taxon>
        <taxon>Sapindaceae</taxon>
        <taxon>Hippocastanoideae</taxon>
        <taxon>Acereae</taxon>
        <taxon>Dipteronia</taxon>
    </lineage>
</organism>
<evidence type="ECO:0000256" key="4">
    <source>
        <dbReference type="ARBA" id="ARBA00022692"/>
    </source>
</evidence>
<gene>
    <name evidence="14" type="ORF">Dsin_020377</name>
</gene>
<dbReference type="InterPro" id="IPR013320">
    <property type="entry name" value="ConA-like_dom_sf"/>
</dbReference>
<comment type="subcellular location">
    <subcellularLocation>
        <location evidence="1">Membrane</location>
        <topology evidence="1">Single-pass type I membrane protein</topology>
    </subcellularLocation>
</comment>
<dbReference type="GO" id="GO:0016020">
    <property type="term" value="C:membrane"/>
    <property type="evidence" value="ECO:0007669"/>
    <property type="project" value="UniProtKB-SubCell"/>
</dbReference>
<evidence type="ECO:0000256" key="5">
    <source>
        <dbReference type="ARBA" id="ARBA00022729"/>
    </source>
</evidence>